<dbReference type="Proteomes" id="UP000238479">
    <property type="component" value="Unassembled WGS sequence"/>
</dbReference>
<dbReference type="EMBL" id="PDCK01000034">
    <property type="protein sequence ID" value="PRQ60801.1"/>
    <property type="molecule type" value="Genomic_DNA"/>
</dbReference>
<evidence type="ECO:0000313" key="3">
    <source>
        <dbReference type="Proteomes" id="UP000238479"/>
    </source>
</evidence>
<keyword evidence="3" id="KW-1185">Reference proteome</keyword>
<protein>
    <submittedName>
        <fullName evidence="2">Uncharacterized protein</fullName>
    </submittedName>
</protein>
<name>A0A2P6SQ59_ROSCH</name>
<dbReference type="AlphaFoldDB" id="A0A2P6SQ59"/>
<evidence type="ECO:0000313" key="2">
    <source>
        <dbReference type="EMBL" id="PRQ60801.1"/>
    </source>
</evidence>
<organism evidence="2 3">
    <name type="scientific">Rosa chinensis</name>
    <name type="common">China rose</name>
    <dbReference type="NCBI Taxonomy" id="74649"/>
    <lineage>
        <taxon>Eukaryota</taxon>
        <taxon>Viridiplantae</taxon>
        <taxon>Streptophyta</taxon>
        <taxon>Embryophyta</taxon>
        <taxon>Tracheophyta</taxon>
        <taxon>Spermatophyta</taxon>
        <taxon>Magnoliopsida</taxon>
        <taxon>eudicotyledons</taxon>
        <taxon>Gunneridae</taxon>
        <taxon>Pentapetalae</taxon>
        <taxon>rosids</taxon>
        <taxon>fabids</taxon>
        <taxon>Rosales</taxon>
        <taxon>Rosaceae</taxon>
        <taxon>Rosoideae</taxon>
        <taxon>Rosoideae incertae sedis</taxon>
        <taxon>Rosa</taxon>
    </lineage>
</organism>
<feature type="chain" id="PRO_5015143511" evidence="1">
    <location>
        <begin position="17"/>
        <end position="44"/>
    </location>
</feature>
<proteinExistence type="predicted"/>
<gene>
    <name evidence="2" type="ORF">RchiOBHm_Chr0c39g0503141</name>
</gene>
<keyword evidence="1" id="KW-0732">Signal</keyword>
<comment type="caution">
    <text evidence="2">The sequence shown here is derived from an EMBL/GenBank/DDBJ whole genome shotgun (WGS) entry which is preliminary data.</text>
</comment>
<accession>A0A2P6SQ59</accession>
<dbReference type="Gramene" id="PRQ60801">
    <property type="protein sequence ID" value="PRQ60801"/>
    <property type="gene ID" value="RchiOBHm_Chr0c39g0503141"/>
</dbReference>
<evidence type="ECO:0000256" key="1">
    <source>
        <dbReference type="SAM" id="SignalP"/>
    </source>
</evidence>
<feature type="signal peptide" evidence="1">
    <location>
        <begin position="1"/>
        <end position="16"/>
    </location>
</feature>
<sequence>MRSFFFFFALAATAEIRLLLHQSHMYLSNCIPDFPPKKLGLVYV</sequence>
<reference evidence="2 3" key="1">
    <citation type="journal article" date="2018" name="Nat. Genet.">
        <title>The Rosa genome provides new insights in the design of modern roses.</title>
        <authorList>
            <person name="Bendahmane M."/>
        </authorList>
    </citation>
    <scope>NUCLEOTIDE SEQUENCE [LARGE SCALE GENOMIC DNA]</scope>
    <source>
        <strain evidence="3">cv. Old Blush</strain>
    </source>
</reference>